<keyword evidence="2" id="KW-0808">Transferase</keyword>
<reference evidence="2 5" key="2">
    <citation type="submission" date="2020-08" db="EMBL/GenBank/DDBJ databases">
        <title>Genomic Encyclopedia of Type Strains, Phase IV (KMG-IV): sequencing the most valuable type-strain genomes for metagenomic binning, comparative biology and taxonomic classification.</title>
        <authorList>
            <person name="Goeker M."/>
        </authorList>
    </citation>
    <scope>NUCLEOTIDE SEQUENCE [LARGE SCALE GENOMIC DNA]</scope>
    <source>
        <strain evidence="2 5">DSM 8510</strain>
    </source>
</reference>
<dbReference type="PANTHER" id="PTHR31303:SF1">
    <property type="entry name" value="CTP-DEPENDENT DIACYLGLYCEROL KINASE 1"/>
    <property type="match status" value="1"/>
</dbReference>
<evidence type="ECO:0000313" key="3">
    <source>
        <dbReference type="EMBL" id="MXP38164.1"/>
    </source>
</evidence>
<feature type="transmembrane region" description="Helical" evidence="1">
    <location>
        <begin position="262"/>
        <end position="292"/>
    </location>
</feature>
<dbReference type="AlphaFoldDB" id="A0A6I4UK20"/>
<feature type="transmembrane region" description="Helical" evidence="1">
    <location>
        <begin position="98"/>
        <end position="113"/>
    </location>
</feature>
<feature type="transmembrane region" description="Helical" evidence="1">
    <location>
        <begin position="412"/>
        <end position="431"/>
    </location>
</feature>
<keyword evidence="1" id="KW-0812">Transmembrane</keyword>
<dbReference type="PANTHER" id="PTHR31303">
    <property type="entry name" value="CTP-DEPENDENT DIACYLGLYCEROL KINASE 1"/>
    <property type="match status" value="1"/>
</dbReference>
<feature type="transmembrane region" description="Helical" evidence="1">
    <location>
        <begin position="119"/>
        <end position="138"/>
    </location>
</feature>
<dbReference type="RefSeq" id="WP_160760236.1">
    <property type="nucleotide sequence ID" value="NZ_BAAADZ010000002.1"/>
</dbReference>
<feature type="transmembrane region" description="Helical" evidence="1">
    <location>
        <begin position="184"/>
        <end position="203"/>
    </location>
</feature>
<evidence type="ECO:0000313" key="5">
    <source>
        <dbReference type="Proteomes" id="UP000548685"/>
    </source>
</evidence>
<feature type="transmembrane region" description="Helical" evidence="1">
    <location>
        <begin position="353"/>
        <end position="375"/>
    </location>
</feature>
<feature type="transmembrane region" description="Helical" evidence="1">
    <location>
        <begin position="159"/>
        <end position="178"/>
    </location>
</feature>
<keyword evidence="1" id="KW-1133">Transmembrane helix</keyword>
<gene>
    <name evidence="2" type="ORF">FHS52_000121</name>
    <name evidence="3" type="ORF">GRI59_05990</name>
</gene>
<dbReference type="Proteomes" id="UP000430021">
    <property type="component" value="Unassembled WGS sequence"/>
</dbReference>
<dbReference type="EMBL" id="JACICE010000001">
    <property type="protein sequence ID" value="MBB3774178.1"/>
    <property type="molecule type" value="Genomic_DNA"/>
</dbReference>
<accession>A0A6I4UK20</accession>
<feature type="transmembrane region" description="Helical" evidence="1">
    <location>
        <begin position="327"/>
        <end position="346"/>
    </location>
</feature>
<feature type="transmembrane region" description="Helical" evidence="1">
    <location>
        <begin position="381"/>
        <end position="400"/>
    </location>
</feature>
<dbReference type="GO" id="GO:0004143">
    <property type="term" value="F:ATP-dependent diacylglycerol kinase activity"/>
    <property type="evidence" value="ECO:0007669"/>
    <property type="project" value="InterPro"/>
</dbReference>
<proteinExistence type="predicted"/>
<keyword evidence="5" id="KW-1185">Reference proteome</keyword>
<comment type="caution">
    <text evidence="3">The sequence shown here is derived from an EMBL/GenBank/DDBJ whole genome shotgun (WGS) entry which is preliminary data.</text>
</comment>
<feature type="transmembrane region" description="Helical" evidence="1">
    <location>
        <begin position="46"/>
        <end position="77"/>
    </location>
</feature>
<sequence>MSIALNLALLAGSVALLMGVIAAVRYAGERFGWHAEVSRKTIHVAIGLYAMALPLLFDTRLPVVVLLLIALALMGWLRLPQVRTSGLGKAIHAVERRSLGDIWLALAIGFVFLQSEGEYIFYALPLAIITLSDTAAALTGSAYGRSRFAVEDGVKSWEGVVAFFMVSVIVAMAMLLLLTDAPRLNVVVLAFAIAAFGAIVEAVSWRGLDNLFVPICLQFFIKGYLFAEPMALALIALQFGVAVIAVAVIARRLALSVHASRAFVIAIFLFLGAGGPYGAVVPMFAIAAHLIARRRPCASPHCDLDFIATLCGAGLIWFFVGETIGPSALSFYNLGMAGMALGLLLVATGGRIAAGAVLTIAVGAGYIALLSLAPGHALHSPYLPLVAAASLLLVTALVLARTTWFDRWRAPRLGAVANLVPFAAYLATLGMQ</sequence>
<dbReference type="InterPro" id="IPR037997">
    <property type="entry name" value="Dgk1-like"/>
</dbReference>
<keyword evidence="2" id="KW-0418">Kinase</keyword>
<dbReference type="EMBL" id="WTYB01000001">
    <property type="protein sequence ID" value="MXP38164.1"/>
    <property type="molecule type" value="Genomic_DNA"/>
</dbReference>
<evidence type="ECO:0000313" key="4">
    <source>
        <dbReference type="Proteomes" id="UP000430021"/>
    </source>
</evidence>
<evidence type="ECO:0000256" key="1">
    <source>
        <dbReference type="SAM" id="Phobius"/>
    </source>
</evidence>
<protein>
    <submittedName>
        <fullName evidence="2">Dolichol kinase</fullName>
    </submittedName>
</protein>
<feature type="transmembrane region" description="Helical" evidence="1">
    <location>
        <begin position="224"/>
        <end position="250"/>
    </location>
</feature>
<keyword evidence="1" id="KW-0472">Membrane</keyword>
<reference evidence="3 4" key="1">
    <citation type="submission" date="2019-12" db="EMBL/GenBank/DDBJ databases">
        <title>Genomic-based taxomic classification of the family Erythrobacteraceae.</title>
        <authorList>
            <person name="Xu L."/>
        </authorList>
    </citation>
    <scope>NUCLEOTIDE SEQUENCE [LARGE SCALE GENOMIC DNA]</scope>
    <source>
        <strain evidence="3 4">JCM 10282</strain>
    </source>
</reference>
<evidence type="ECO:0000313" key="2">
    <source>
        <dbReference type="EMBL" id="MBB3774178.1"/>
    </source>
</evidence>
<name>A0A6I4UK20_9SPHN</name>
<dbReference type="OrthoDB" id="8149352at2"/>
<dbReference type="Proteomes" id="UP000548685">
    <property type="component" value="Unassembled WGS sequence"/>
</dbReference>
<organism evidence="3 4">
    <name type="scientific">Erythrobacter ramosus</name>
    <dbReference type="NCBI Taxonomy" id="35811"/>
    <lineage>
        <taxon>Bacteria</taxon>
        <taxon>Pseudomonadati</taxon>
        <taxon>Pseudomonadota</taxon>
        <taxon>Alphaproteobacteria</taxon>
        <taxon>Sphingomonadales</taxon>
        <taxon>Erythrobacteraceae</taxon>
        <taxon>Erythrobacter/Porphyrobacter group</taxon>
        <taxon>Erythrobacter</taxon>
    </lineage>
</organism>